<dbReference type="EMBL" id="SAEB01000012">
    <property type="protein sequence ID" value="RVD81178.1"/>
    <property type="molecule type" value="Genomic_DNA"/>
</dbReference>
<dbReference type="VEuPathDB" id="FungiDB:DFL_009052"/>
<reference evidence="3 4" key="1">
    <citation type="submission" date="2019-01" db="EMBL/GenBank/DDBJ databases">
        <title>Intercellular communication is required for trap formation in the nematode-trapping fungus Duddingtonia flagrans.</title>
        <authorList>
            <person name="Youssar L."/>
            <person name="Wernet V."/>
            <person name="Hensel N."/>
            <person name="Hildebrandt H.-G."/>
            <person name="Fischer R."/>
        </authorList>
    </citation>
    <scope>NUCLEOTIDE SEQUENCE [LARGE SCALE GENOMIC DNA]</scope>
    <source>
        <strain evidence="3 4">CBS H-5679</strain>
    </source>
</reference>
<protein>
    <recommendedName>
        <fullName evidence="5">C2H2-type domain-containing protein</fullName>
    </recommendedName>
</protein>
<name>A0A436ZQH8_ARTFL</name>
<comment type="caution">
    <text evidence="3">The sequence shown here is derived from an EMBL/GenBank/DDBJ whole genome shotgun (WGS) entry which is preliminary data.</text>
</comment>
<feature type="coiled-coil region" evidence="1">
    <location>
        <begin position="252"/>
        <end position="293"/>
    </location>
</feature>
<evidence type="ECO:0000256" key="1">
    <source>
        <dbReference type="SAM" id="Coils"/>
    </source>
</evidence>
<evidence type="ECO:0000256" key="2">
    <source>
        <dbReference type="SAM" id="MobiDB-lite"/>
    </source>
</evidence>
<evidence type="ECO:0000313" key="4">
    <source>
        <dbReference type="Proteomes" id="UP000283090"/>
    </source>
</evidence>
<accession>A0A436ZQH8</accession>
<keyword evidence="4" id="KW-1185">Reference proteome</keyword>
<feature type="region of interest" description="Disordered" evidence="2">
    <location>
        <begin position="215"/>
        <end position="237"/>
    </location>
</feature>
<dbReference type="GeneID" id="93591363"/>
<dbReference type="AlphaFoldDB" id="A0A436ZQH8"/>
<evidence type="ECO:0000313" key="3">
    <source>
        <dbReference type="EMBL" id="RVD81178.1"/>
    </source>
</evidence>
<feature type="region of interest" description="Disordered" evidence="2">
    <location>
        <begin position="62"/>
        <end position="81"/>
    </location>
</feature>
<proteinExistence type="predicted"/>
<evidence type="ECO:0008006" key="5">
    <source>
        <dbReference type="Google" id="ProtNLM"/>
    </source>
</evidence>
<gene>
    <name evidence="3" type="ORF">DFL_009052</name>
</gene>
<organism evidence="3 4">
    <name type="scientific">Arthrobotrys flagrans</name>
    <name type="common">Nematode-trapping fungus</name>
    <name type="synonym">Trichothecium flagrans</name>
    <dbReference type="NCBI Taxonomy" id="97331"/>
    <lineage>
        <taxon>Eukaryota</taxon>
        <taxon>Fungi</taxon>
        <taxon>Dikarya</taxon>
        <taxon>Ascomycota</taxon>
        <taxon>Pezizomycotina</taxon>
        <taxon>Orbiliomycetes</taxon>
        <taxon>Orbiliales</taxon>
        <taxon>Orbiliaceae</taxon>
        <taxon>Arthrobotrys</taxon>
    </lineage>
</organism>
<keyword evidence="1" id="KW-0175">Coiled coil</keyword>
<dbReference type="OrthoDB" id="5345667at2759"/>
<sequence length="325" mass="36939">MSNIAEPFLGHFDEFFLTCWDNNPVCHDPNFQNLPTIDNSLTATISRVNTTGPMHFSMVTPLVQGGPTPPPSQPPFIQPSEANDLQIPQTDIPQNSEEISELKTPEQLQVLPTEALETNRARIHKCTEPNCEFQTPCARTYGKHVKQAHGIKPFICSDCGTRSAREDTLSPRAHATICKIKQERSKIKRPRELQGVENAVKKAKKRVCLPDVLNETASRSTSPKSSLTSGSDLSMQPDKPQIKMVLQKFDGIVDENSLLAELRDRLAAFEEENKQLKEKLKDMEIESKEMESELCKARQGREYWYECYKECESRKRRRHDDEGEL</sequence>
<feature type="compositionally biased region" description="Low complexity" evidence="2">
    <location>
        <begin position="218"/>
        <end position="234"/>
    </location>
</feature>
<dbReference type="Proteomes" id="UP000283090">
    <property type="component" value="Unassembled WGS sequence"/>
</dbReference>
<feature type="compositionally biased region" description="Pro residues" evidence="2">
    <location>
        <begin position="67"/>
        <end position="77"/>
    </location>
</feature>
<dbReference type="RefSeq" id="XP_067486722.1">
    <property type="nucleotide sequence ID" value="XM_067638878.1"/>
</dbReference>